<gene>
    <name evidence="1" type="ORF">LCGC14_2554970</name>
</gene>
<evidence type="ECO:0000313" key="1">
    <source>
        <dbReference type="EMBL" id="KKL10520.1"/>
    </source>
</evidence>
<protein>
    <submittedName>
        <fullName evidence="1">Uncharacterized protein</fullName>
    </submittedName>
</protein>
<organism evidence="1">
    <name type="scientific">marine sediment metagenome</name>
    <dbReference type="NCBI Taxonomy" id="412755"/>
    <lineage>
        <taxon>unclassified sequences</taxon>
        <taxon>metagenomes</taxon>
        <taxon>ecological metagenomes</taxon>
    </lineage>
</organism>
<feature type="non-terminal residue" evidence="1">
    <location>
        <position position="1"/>
    </location>
</feature>
<dbReference type="AlphaFoldDB" id="A0A0F9AMA9"/>
<comment type="caution">
    <text evidence="1">The sequence shown here is derived from an EMBL/GenBank/DDBJ whole genome shotgun (WGS) entry which is preliminary data.</text>
</comment>
<proteinExistence type="predicted"/>
<reference evidence="1" key="1">
    <citation type="journal article" date="2015" name="Nature">
        <title>Complex archaea that bridge the gap between prokaryotes and eukaryotes.</title>
        <authorList>
            <person name="Spang A."/>
            <person name="Saw J.H."/>
            <person name="Jorgensen S.L."/>
            <person name="Zaremba-Niedzwiedzka K."/>
            <person name="Martijn J."/>
            <person name="Lind A.E."/>
            <person name="van Eijk R."/>
            <person name="Schleper C."/>
            <person name="Guy L."/>
            <person name="Ettema T.J."/>
        </authorList>
    </citation>
    <scope>NUCLEOTIDE SEQUENCE</scope>
</reference>
<dbReference type="EMBL" id="LAZR01042029">
    <property type="protein sequence ID" value="KKL10520.1"/>
    <property type="molecule type" value="Genomic_DNA"/>
</dbReference>
<name>A0A0F9AMA9_9ZZZZ</name>
<accession>A0A0F9AMA9</accession>
<sequence>KCIKQWEKFRKEHPNWKPPETDWMD</sequence>